<feature type="region of interest" description="Disordered" evidence="1">
    <location>
        <begin position="119"/>
        <end position="139"/>
    </location>
</feature>
<dbReference type="AlphaFoldDB" id="A0A8J7APM7"/>
<sequence>MTTDLLMLASQLLTAEAPPLEFNAETVAAFPKAIAAPTASVSLPAQVRLPSPRFCDRAHPALRRQLSSYQPPRPIPSRPAGRFSARRPTAKTIDQPMAQPASQQSPDRAQFMLAQAGRLPSPAASTRSVTPVAQPPSIKRPMAKFSRPLSQPVSQLVSSAPPLAQSPEPAKPTTGGQLYQQRWVAVDTGEIFTQLPSDSFYNAWAGEQPQPTYEQWKQLLAAEAEAAADRPASERLTVVLGDSLSLWLPQELLPPDRLWLNQGISGDTTAGILSRLGTLAQTHPEAIHVMAGVNDLKTGATDREVLGNLQQIMRRLRQAHPDAKIVIHSILPTRYAQISRDRVRILNGHIAEIAQTEGVSFLDLQSNFADEQGYLRFELTTDGVHLSQLGYHLWQLALTAV</sequence>
<organism evidence="3 4">
    <name type="scientific">Vasconcelosia minhoensis LEGE 07310</name>
    <dbReference type="NCBI Taxonomy" id="915328"/>
    <lineage>
        <taxon>Bacteria</taxon>
        <taxon>Bacillati</taxon>
        <taxon>Cyanobacteriota</taxon>
        <taxon>Cyanophyceae</taxon>
        <taxon>Nodosilineales</taxon>
        <taxon>Cymatolegaceae</taxon>
        <taxon>Vasconcelosia</taxon>
        <taxon>Vasconcelosia minhoensis</taxon>
    </lineage>
</organism>
<dbReference type="GO" id="GO:0004622">
    <property type="term" value="F:phosphatidylcholine lysophospholipase activity"/>
    <property type="evidence" value="ECO:0007669"/>
    <property type="project" value="TreeGrafter"/>
</dbReference>
<feature type="region of interest" description="Disordered" evidence="1">
    <location>
        <begin position="67"/>
        <end position="106"/>
    </location>
</feature>
<keyword evidence="4" id="KW-1185">Reference proteome</keyword>
<gene>
    <name evidence="3" type="ORF">IQ241_11585</name>
</gene>
<accession>A0A8J7APM7</accession>
<name>A0A8J7APM7_9CYAN</name>
<reference evidence="3" key="1">
    <citation type="submission" date="2020-10" db="EMBL/GenBank/DDBJ databases">
        <authorList>
            <person name="Castelo-Branco R."/>
            <person name="Eusebio N."/>
            <person name="Adriana R."/>
            <person name="Vieira A."/>
            <person name="Brugerolle De Fraissinette N."/>
            <person name="Rezende De Castro R."/>
            <person name="Schneider M.P."/>
            <person name="Vasconcelos V."/>
            <person name="Leao P.N."/>
        </authorList>
    </citation>
    <scope>NUCLEOTIDE SEQUENCE</scope>
    <source>
        <strain evidence="3">LEGE 07310</strain>
    </source>
</reference>
<proteinExistence type="predicted"/>
<feature type="region of interest" description="Disordered" evidence="1">
    <location>
        <begin position="157"/>
        <end position="176"/>
    </location>
</feature>
<dbReference type="InterPro" id="IPR036514">
    <property type="entry name" value="SGNH_hydro_sf"/>
</dbReference>
<dbReference type="PANTHER" id="PTHR30383:SF5">
    <property type="entry name" value="SGNH HYDROLASE-TYPE ESTERASE DOMAIN-CONTAINING PROTEIN"/>
    <property type="match status" value="1"/>
</dbReference>
<feature type="domain" description="SGNH hydrolase-type esterase" evidence="2">
    <location>
        <begin position="252"/>
        <end position="392"/>
    </location>
</feature>
<dbReference type="PANTHER" id="PTHR30383">
    <property type="entry name" value="THIOESTERASE 1/PROTEASE 1/LYSOPHOSPHOLIPASE L1"/>
    <property type="match status" value="1"/>
</dbReference>
<protein>
    <submittedName>
        <fullName evidence="3">G-D-S-L family lipolytic protein</fullName>
    </submittedName>
</protein>
<dbReference type="InterPro" id="IPR013830">
    <property type="entry name" value="SGNH_hydro"/>
</dbReference>
<dbReference type="RefSeq" id="WP_193907224.1">
    <property type="nucleotide sequence ID" value="NZ_JADEXG010000023.1"/>
</dbReference>
<comment type="caution">
    <text evidence="3">The sequence shown here is derived from an EMBL/GenBank/DDBJ whole genome shotgun (WGS) entry which is preliminary data.</text>
</comment>
<evidence type="ECO:0000256" key="1">
    <source>
        <dbReference type="SAM" id="MobiDB-lite"/>
    </source>
</evidence>
<feature type="compositionally biased region" description="Low complexity" evidence="1">
    <location>
        <begin position="95"/>
        <end position="106"/>
    </location>
</feature>
<evidence type="ECO:0000313" key="4">
    <source>
        <dbReference type="Proteomes" id="UP000636505"/>
    </source>
</evidence>
<dbReference type="Gene3D" id="3.40.50.1110">
    <property type="entry name" value="SGNH hydrolase"/>
    <property type="match status" value="1"/>
</dbReference>
<dbReference type="Proteomes" id="UP000636505">
    <property type="component" value="Unassembled WGS sequence"/>
</dbReference>
<dbReference type="InterPro" id="IPR051532">
    <property type="entry name" value="Ester_Hydrolysis_Enzymes"/>
</dbReference>
<evidence type="ECO:0000259" key="2">
    <source>
        <dbReference type="Pfam" id="PF13472"/>
    </source>
</evidence>
<evidence type="ECO:0000313" key="3">
    <source>
        <dbReference type="EMBL" id="MBE9077926.1"/>
    </source>
</evidence>
<dbReference type="EMBL" id="JADEXG010000023">
    <property type="protein sequence ID" value="MBE9077926.1"/>
    <property type="molecule type" value="Genomic_DNA"/>
</dbReference>
<dbReference type="SUPFAM" id="SSF52266">
    <property type="entry name" value="SGNH hydrolase"/>
    <property type="match status" value="1"/>
</dbReference>
<dbReference type="Pfam" id="PF13472">
    <property type="entry name" value="Lipase_GDSL_2"/>
    <property type="match status" value="1"/>
</dbReference>